<dbReference type="EMBL" id="SIRS01000006">
    <property type="protein sequence ID" value="TBN13898.1"/>
    <property type="molecule type" value="Genomic_DNA"/>
</dbReference>
<dbReference type="CDD" id="cd00158">
    <property type="entry name" value="RHOD"/>
    <property type="match status" value="1"/>
</dbReference>
<dbReference type="RefSeq" id="WP_130938082.1">
    <property type="nucleotide sequence ID" value="NZ_BMEE01000005.1"/>
</dbReference>
<evidence type="ECO:0000259" key="1">
    <source>
        <dbReference type="PROSITE" id="PS50206"/>
    </source>
</evidence>
<dbReference type="Proteomes" id="UP000292372">
    <property type="component" value="Unassembled WGS sequence"/>
</dbReference>
<sequence length="128" mass="14513">MKFNLIVFLALFILIGCISSHDNSVVLKPEAFKSKIKSAEVQLIDVRTPKEFNSGHIKNAININYFSKNFQDSISLLRTKLPVFIYCRSGKRSAKSAATFRALGFDSIYQLEGGFLKWKSKGYIIEKN</sequence>
<accession>A0A4Q9FM26</accession>
<comment type="caution">
    <text evidence="2">The sequence shown here is derived from an EMBL/GenBank/DDBJ whole genome shotgun (WGS) entry which is preliminary data.</text>
</comment>
<evidence type="ECO:0000313" key="3">
    <source>
        <dbReference type="Proteomes" id="UP000292372"/>
    </source>
</evidence>
<gene>
    <name evidence="2" type="ORF">EYD46_15530</name>
</gene>
<organism evidence="2 3">
    <name type="scientific">Hyunsoonleella pacifica</name>
    <dbReference type="NCBI Taxonomy" id="1080224"/>
    <lineage>
        <taxon>Bacteria</taxon>
        <taxon>Pseudomonadati</taxon>
        <taxon>Bacteroidota</taxon>
        <taxon>Flavobacteriia</taxon>
        <taxon>Flavobacteriales</taxon>
        <taxon>Flavobacteriaceae</taxon>
    </lineage>
</organism>
<proteinExistence type="predicted"/>
<dbReference type="InterPro" id="IPR052367">
    <property type="entry name" value="Thiosulfate_ST/Rhodanese-like"/>
</dbReference>
<dbReference type="AlphaFoldDB" id="A0A4Q9FM26"/>
<dbReference type="PROSITE" id="PS51257">
    <property type="entry name" value="PROKAR_LIPOPROTEIN"/>
    <property type="match status" value="1"/>
</dbReference>
<keyword evidence="3" id="KW-1185">Reference proteome</keyword>
<dbReference type="SUPFAM" id="SSF52821">
    <property type="entry name" value="Rhodanese/Cell cycle control phosphatase"/>
    <property type="match status" value="1"/>
</dbReference>
<dbReference type="PANTHER" id="PTHR45431">
    <property type="entry name" value="RHODANESE-LIKE DOMAIN-CONTAINING PROTEIN 15, CHLOROPLASTIC"/>
    <property type="match status" value="1"/>
</dbReference>
<protein>
    <submittedName>
        <fullName evidence="2">Rhodanese-like domain-containing protein</fullName>
    </submittedName>
</protein>
<dbReference type="InterPro" id="IPR001763">
    <property type="entry name" value="Rhodanese-like_dom"/>
</dbReference>
<reference evidence="2 3" key="1">
    <citation type="journal article" date="2015" name="Int. J. Syst. Evol. Microbiol.">
        <title>Hyunsoonleella pacifica sp. nov., isolated from seawater of South Pacific Gyre.</title>
        <authorList>
            <person name="Gao X."/>
            <person name="Zhang Z."/>
            <person name="Dai X."/>
            <person name="Zhang X.H."/>
        </authorList>
    </citation>
    <scope>NUCLEOTIDE SEQUENCE [LARGE SCALE GENOMIC DNA]</scope>
    <source>
        <strain evidence="2 3">SW033</strain>
    </source>
</reference>
<name>A0A4Q9FM26_9FLAO</name>
<dbReference type="Gene3D" id="3.40.250.10">
    <property type="entry name" value="Rhodanese-like domain"/>
    <property type="match status" value="1"/>
</dbReference>
<feature type="domain" description="Rhodanese" evidence="1">
    <location>
        <begin position="37"/>
        <end position="127"/>
    </location>
</feature>
<evidence type="ECO:0000313" key="2">
    <source>
        <dbReference type="EMBL" id="TBN13898.1"/>
    </source>
</evidence>
<dbReference type="PROSITE" id="PS50206">
    <property type="entry name" value="RHODANESE_3"/>
    <property type="match status" value="1"/>
</dbReference>
<dbReference type="InterPro" id="IPR036873">
    <property type="entry name" value="Rhodanese-like_dom_sf"/>
</dbReference>
<dbReference type="Pfam" id="PF00581">
    <property type="entry name" value="Rhodanese"/>
    <property type="match status" value="1"/>
</dbReference>
<dbReference type="SMART" id="SM00450">
    <property type="entry name" value="RHOD"/>
    <property type="match status" value="1"/>
</dbReference>
<dbReference type="PANTHER" id="PTHR45431:SF3">
    <property type="entry name" value="RHODANESE-LIKE DOMAIN-CONTAINING PROTEIN 15, CHLOROPLASTIC"/>
    <property type="match status" value="1"/>
</dbReference>
<dbReference type="OrthoDB" id="9808735at2"/>